<dbReference type="InterPro" id="IPR001611">
    <property type="entry name" value="Leu-rich_rpt"/>
</dbReference>
<protein>
    <recommendedName>
        <fullName evidence="5">LRRCT domain-containing protein</fullName>
    </recommendedName>
</protein>
<dbReference type="Gene3D" id="3.80.10.10">
    <property type="entry name" value="Ribonuclease Inhibitor"/>
    <property type="match status" value="2"/>
</dbReference>
<feature type="domain" description="LRRCT" evidence="5">
    <location>
        <begin position="317"/>
        <end position="366"/>
    </location>
</feature>
<evidence type="ECO:0000313" key="6">
    <source>
        <dbReference type="EMBL" id="CAJ0578447.1"/>
    </source>
</evidence>
<dbReference type="PANTHER" id="PTHR24366">
    <property type="entry name" value="IG(IMMUNOGLOBULIN) AND LRR(LEUCINE RICH REPEAT) DOMAINS"/>
    <property type="match status" value="1"/>
</dbReference>
<dbReference type="SUPFAM" id="SSF52047">
    <property type="entry name" value="RNI-like"/>
    <property type="match status" value="1"/>
</dbReference>
<evidence type="ECO:0000313" key="7">
    <source>
        <dbReference type="Proteomes" id="UP001177023"/>
    </source>
</evidence>
<evidence type="ECO:0000259" key="5">
    <source>
        <dbReference type="SMART" id="SM00082"/>
    </source>
</evidence>
<sequence length="419" mass="46444">MLSNVTNLNLAGAELPEDFFEWLETAAVVHLNISNAKIDVPGEEWRWCGPRLEVLDISGLQLKKLRLTRGCNLRKLFAKDNQLESAFLDAPTLEAVDLDHNLFSDWLIIPLGTSLEKLETLSMSGNLLTSLPPGALTHFPLLQHLDLSRNQISNIEHDAFPSLGMQIISIDLSHNQLTSLPHPVLPSLLYLDISSNNLNEMSPLLFAGMPLLQHLKIGNNPEVFSKCGQKCWSDHVDVLTNLVDIDLSNCQISKPIDFSKSYSLKSISLRGNQITTLDGGLLPPTLSILDAGENLVHYTSNFSKRTGTLRDLRLDGNPLICDCSLFEIRDQLLNQSRITDAASYYCFSSAWQHPLHPYLASLRACLPSSSSILPSLVTAFLICVCIVLLIIISLIAAHRLCGSISYTYKRLALDIPVRL</sequence>
<name>A0AA36G4A1_9BILA</name>
<feature type="non-terminal residue" evidence="6">
    <location>
        <position position="1"/>
    </location>
</feature>
<dbReference type="PANTHER" id="PTHR24366:SF96">
    <property type="entry name" value="LEUCINE RICH REPEAT CONTAINING 53"/>
    <property type="match status" value="1"/>
</dbReference>
<evidence type="ECO:0000256" key="4">
    <source>
        <dbReference type="SAM" id="Phobius"/>
    </source>
</evidence>
<keyword evidence="3" id="KW-0677">Repeat</keyword>
<keyword evidence="7" id="KW-1185">Reference proteome</keyword>
<dbReference type="InterPro" id="IPR032675">
    <property type="entry name" value="LRR_dom_sf"/>
</dbReference>
<keyword evidence="2" id="KW-0732">Signal</keyword>
<dbReference type="Proteomes" id="UP001177023">
    <property type="component" value="Unassembled WGS sequence"/>
</dbReference>
<keyword evidence="4" id="KW-1133">Transmembrane helix</keyword>
<keyword evidence="1" id="KW-0433">Leucine-rich repeat</keyword>
<gene>
    <name evidence="6" type="ORF">MSPICULIGERA_LOCUS16704</name>
</gene>
<dbReference type="PRINTS" id="PR00019">
    <property type="entry name" value="LEURICHRPT"/>
</dbReference>
<dbReference type="InterPro" id="IPR003591">
    <property type="entry name" value="Leu-rich_rpt_typical-subtyp"/>
</dbReference>
<dbReference type="EMBL" id="CATQJA010002654">
    <property type="protein sequence ID" value="CAJ0578447.1"/>
    <property type="molecule type" value="Genomic_DNA"/>
</dbReference>
<proteinExistence type="predicted"/>
<accession>A0AA36G4A1</accession>
<evidence type="ECO:0000256" key="1">
    <source>
        <dbReference type="ARBA" id="ARBA00022614"/>
    </source>
</evidence>
<reference evidence="6" key="1">
    <citation type="submission" date="2023-06" db="EMBL/GenBank/DDBJ databases">
        <authorList>
            <person name="Delattre M."/>
        </authorList>
    </citation>
    <scope>NUCLEOTIDE SEQUENCE</scope>
    <source>
        <strain evidence="6">AF72</strain>
    </source>
</reference>
<dbReference type="InterPro" id="IPR000483">
    <property type="entry name" value="Cys-rich_flank_reg_C"/>
</dbReference>
<evidence type="ECO:0000256" key="3">
    <source>
        <dbReference type="ARBA" id="ARBA00022737"/>
    </source>
</evidence>
<feature type="transmembrane region" description="Helical" evidence="4">
    <location>
        <begin position="372"/>
        <end position="397"/>
    </location>
</feature>
<dbReference type="PROSITE" id="PS51450">
    <property type="entry name" value="LRR"/>
    <property type="match status" value="2"/>
</dbReference>
<dbReference type="SMART" id="SM00369">
    <property type="entry name" value="LRR_TYP"/>
    <property type="match status" value="4"/>
</dbReference>
<dbReference type="Pfam" id="PF13855">
    <property type="entry name" value="LRR_8"/>
    <property type="match status" value="2"/>
</dbReference>
<dbReference type="AlphaFoldDB" id="A0AA36G4A1"/>
<dbReference type="SMART" id="SM00082">
    <property type="entry name" value="LRRCT"/>
    <property type="match status" value="1"/>
</dbReference>
<keyword evidence="4" id="KW-0472">Membrane</keyword>
<keyword evidence="4" id="KW-0812">Transmembrane</keyword>
<comment type="caution">
    <text evidence="6">The sequence shown here is derived from an EMBL/GenBank/DDBJ whole genome shotgun (WGS) entry which is preliminary data.</text>
</comment>
<organism evidence="6 7">
    <name type="scientific">Mesorhabditis spiculigera</name>
    <dbReference type="NCBI Taxonomy" id="96644"/>
    <lineage>
        <taxon>Eukaryota</taxon>
        <taxon>Metazoa</taxon>
        <taxon>Ecdysozoa</taxon>
        <taxon>Nematoda</taxon>
        <taxon>Chromadorea</taxon>
        <taxon>Rhabditida</taxon>
        <taxon>Rhabditina</taxon>
        <taxon>Rhabditomorpha</taxon>
        <taxon>Rhabditoidea</taxon>
        <taxon>Rhabditidae</taxon>
        <taxon>Mesorhabditinae</taxon>
        <taxon>Mesorhabditis</taxon>
    </lineage>
</organism>
<evidence type="ECO:0000256" key="2">
    <source>
        <dbReference type="ARBA" id="ARBA00022729"/>
    </source>
</evidence>